<proteinExistence type="predicted"/>
<dbReference type="Proteomes" id="UP000754644">
    <property type="component" value="Unassembled WGS sequence"/>
</dbReference>
<accession>A0A972VUS3</accession>
<dbReference type="AlphaFoldDB" id="A0A972VUS3"/>
<comment type="caution">
    <text evidence="1">The sequence shown here is derived from an EMBL/GenBank/DDBJ whole genome shotgun (WGS) entry which is preliminary data.</text>
</comment>
<organism evidence="1 2">
    <name type="scientific">SAR86 cluster bacterium</name>
    <dbReference type="NCBI Taxonomy" id="2030880"/>
    <lineage>
        <taxon>Bacteria</taxon>
        <taxon>Pseudomonadati</taxon>
        <taxon>Pseudomonadota</taxon>
        <taxon>Gammaproteobacteria</taxon>
        <taxon>SAR86 cluster</taxon>
    </lineage>
</organism>
<sequence length="85" mass="9829">MTLHRLEVYLDSYNSEPFVREYDDKTALSRGFDSMLEHWIQQTAGRRVDITTDLRVQDIRQQAASSIQNLISATCLRVKLIDPTS</sequence>
<reference evidence="1" key="1">
    <citation type="submission" date="2020-05" db="EMBL/GenBank/DDBJ databases">
        <title>Sulfur intermediates as new biogeochemical hubs in an aquatic model microbial ecosystem.</title>
        <authorList>
            <person name="Vigneron A."/>
        </authorList>
    </citation>
    <scope>NUCLEOTIDE SEQUENCE</scope>
    <source>
        <strain evidence="1">Bin.250</strain>
    </source>
</reference>
<evidence type="ECO:0000313" key="1">
    <source>
        <dbReference type="EMBL" id="NQV64623.1"/>
    </source>
</evidence>
<protein>
    <submittedName>
        <fullName evidence="1">Uncharacterized protein</fullName>
    </submittedName>
</protein>
<evidence type="ECO:0000313" key="2">
    <source>
        <dbReference type="Proteomes" id="UP000754644"/>
    </source>
</evidence>
<dbReference type="EMBL" id="JABMOJ010000166">
    <property type="protein sequence ID" value="NQV64623.1"/>
    <property type="molecule type" value="Genomic_DNA"/>
</dbReference>
<gene>
    <name evidence="1" type="ORF">HQ497_04585</name>
</gene>
<name>A0A972VUS3_9GAMM</name>